<dbReference type="Pfam" id="PF22124">
    <property type="entry name" value="Glyco_hydro_95_cat"/>
    <property type="match status" value="1"/>
</dbReference>
<dbReference type="InterPro" id="IPR008928">
    <property type="entry name" value="6-hairpin_glycosidase_sf"/>
</dbReference>
<evidence type="ECO:0000259" key="1">
    <source>
        <dbReference type="Pfam" id="PF22124"/>
    </source>
</evidence>
<dbReference type="EMBL" id="JBHGPK010000087">
    <property type="protein sequence ID" value="MFC2255141.1"/>
    <property type="molecule type" value="Genomic_DNA"/>
</dbReference>
<dbReference type="InterPro" id="IPR012341">
    <property type="entry name" value="6hp_glycosidase-like_sf"/>
</dbReference>
<dbReference type="RefSeq" id="WP_394315703.1">
    <property type="nucleotide sequence ID" value="NZ_JBHGPK010000087.1"/>
</dbReference>
<protein>
    <recommendedName>
        <fullName evidence="1">Glycosyl hydrolase family 95 catalytic domain-containing protein</fullName>
    </recommendedName>
</protein>
<feature type="domain" description="Glycosyl hydrolase family 95 catalytic" evidence="1">
    <location>
        <begin position="197"/>
        <end position="534"/>
    </location>
</feature>
<dbReference type="PANTHER" id="PTHR31084">
    <property type="entry name" value="ALPHA-L-FUCOSIDASE 2"/>
    <property type="match status" value="1"/>
</dbReference>
<evidence type="ECO:0000313" key="3">
    <source>
        <dbReference type="Proteomes" id="UP001595190"/>
    </source>
</evidence>
<feature type="non-terminal residue" evidence="2">
    <location>
        <position position="1"/>
    </location>
</feature>
<dbReference type="InterPro" id="IPR054363">
    <property type="entry name" value="GH95_cat"/>
</dbReference>
<organism evidence="2 3">
    <name type="scientific">Labrys neptuniae</name>
    <dbReference type="NCBI Taxonomy" id="376174"/>
    <lineage>
        <taxon>Bacteria</taxon>
        <taxon>Pseudomonadati</taxon>
        <taxon>Pseudomonadota</taxon>
        <taxon>Alphaproteobacteria</taxon>
        <taxon>Hyphomicrobiales</taxon>
        <taxon>Xanthobacteraceae</taxon>
        <taxon>Labrys</taxon>
    </lineage>
</organism>
<sequence>RIDVGRTDLFDHRAKKGVMIYPDPLFLTTRLPLGHFELDFGSAISTSSGLINLYDGNATATITTQAGQQYSIRTRTLADEDTIAIEIEGPAVGAPTVKLTWVMEASKSSRTPTPTGYVANPSATFTLSNGNSIYTVPMTAGGSYGLGYKSATAANKTTIIASTFYSKQNMGAASQIAEALNAFDVARLDAKVETHEAHWHQYYTKSAYRMPDASLQSFYDMQLYKFACTARENGPPIDLQGPWTVNNTPWPGYWSNLNTELTYSPLYTANHLEIAQTLINAIDRNKINLTLNVPQQYQSDSAGIGRAYGADMISPVLLEPDTDGKLGNNTSQAELGNLTWILFYYYQHYRYSMDKAIGSNLFDILKKSVQYQIHLLKKNAQGKFEFFVKTYSPEYPNGYDYNTNYDLSILRWGLKTLLALNIELEMNDSMASTWKDIEDNLIEYPTDATGYRISTNIAFAQTHRHYSHLFMIYPFYLVNWDQPGNRRLIQTSVQTWQSKTAALLGYSFTGHASMQAMMGNGNAALEAIKTLQQVYIKPNTLYAETGPVIETPLSAATSLQELSLQYWNGVVRVFPAVPDNWKDLSFDNFRTDGAFLISGKRVAGVNTSVIIVSEKGGTIMINPNLGDKVVSQQITLQAPNNGVYTIKMQPGDMIELTPSGTSQGK</sequence>
<name>A0ABV6ZSM6_9HYPH</name>
<reference evidence="2 3" key="1">
    <citation type="submission" date="2024-09" db="EMBL/GenBank/DDBJ databases">
        <title>Description of Labrys sedimenti sp. nov., isolated from a diclofenac-degrading enrichment culture, and genome-based reclassification of Labrys portucalensis as a later heterotypic synonym of Labrys neptuniae.</title>
        <authorList>
            <person name="Tancsics A."/>
            <person name="Csepanyi A."/>
        </authorList>
    </citation>
    <scope>NUCLEOTIDE SEQUENCE [LARGE SCALE GENOMIC DNA]</scope>
    <source>
        <strain evidence="2 3">LMG 23412</strain>
    </source>
</reference>
<dbReference type="Gene3D" id="1.50.10.10">
    <property type="match status" value="1"/>
</dbReference>
<proteinExistence type="predicted"/>
<dbReference type="PANTHER" id="PTHR31084:SF0">
    <property type="entry name" value="ALPHA-L-FUCOSIDASE 2"/>
    <property type="match status" value="1"/>
</dbReference>
<accession>A0ABV6ZSM6</accession>
<evidence type="ECO:0000313" key="2">
    <source>
        <dbReference type="EMBL" id="MFC2255141.1"/>
    </source>
</evidence>
<dbReference type="SUPFAM" id="SSF48208">
    <property type="entry name" value="Six-hairpin glycosidases"/>
    <property type="match status" value="1"/>
</dbReference>
<gene>
    <name evidence="2" type="ORF">ACETRX_36855</name>
</gene>
<dbReference type="Proteomes" id="UP001595190">
    <property type="component" value="Unassembled WGS sequence"/>
</dbReference>
<comment type="caution">
    <text evidence="2">The sequence shown here is derived from an EMBL/GenBank/DDBJ whole genome shotgun (WGS) entry which is preliminary data.</text>
</comment>